<protein>
    <submittedName>
        <fullName evidence="3">FZ domain-containing protein</fullName>
    </submittedName>
</protein>
<evidence type="ECO:0000256" key="1">
    <source>
        <dbReference type="SAM" id="SignalP"/>
    </source>
</evidence>
<evidence type="ECO:0000313" key="3">
    <source>
        <dbReference type="WBParaSite" id="Pan_g2438.t1"/>
    </source>
</evidence>
<name>A0A7E4VRS8_PANRE</name>
<dbReference type="WBParaSite" id="Pan_g2438.t1">
    <property type="protein sequence ID" value="Pan_g2438.t1"/>
    <property type="gene ID" value="Pan_g2438"/>
</dbReference>
<reference evidence="3" key="2">
    <citation type="submission" date="2020-10" db="UniProtKB">
        <authorList>
            <consortium name="WormBaseParasite"/>
        </authorList>
    </citation>
    <scope>IDENTIFICATION</scope>
</reference>
<dbReference type="Proteomes" id="UP000492821">
    <property type="component" value="Unassembled WGS sequence"/>
</dbReference>
<reference evidence="2" key="1">
    <citation type="journal article" date="2013" name="Genetics">
        <title>The draft genome and transcriptome of Panagrellus redivivus are shaped by the harsh demands of a free-living lifestyle.</title>
        <authorList>
            <person name="Srinivasan J."/>
            <person name="Dillman A.R."/>
            <person name="Macchietto M.G."/>
            <person name="Heikkinen L."/>
            <person name="Lakso M."/>
            <person name="Fracchia K.M."/>
            <person name="Antoshechkin I."/>
            <person name="Mortazavi A."/>
            <person name="Wong G."/>
            <person name="Sternberg P.W."/>
        </authorList>
    </citation>
    <scope>NUCLEOTIDE SEQUENCE [LARGE SCALE GENOMIC DNA]</scope>
    <source>
        <strain evidence="2">MT8872</strain>
    </source>
</reference>
<evidence type="ECO:0000313" key="2">
    <source>
        <dbReference type="Proteomes" id="UP000492821"/>
    </source>
</evidence>
<feature type="chain" id="PRO_5028844426" evidence="1">
    <location>
        <begin position="24"/>
        <end position="161"/>
    </location>
</feature>
<sequence>MKTCLMSNMVMLAVLRAFSYISQLMVNASPCLCLALHCDLLSLFSDCLSNIENSKHQSSSDCPCQVPSFYKATDKTAELDSISLKNECRTVASLAGPVHLDINLDPIGIIPDGNSDFATQDLLLSTVYKPWDYGSQEESQMAVRLCDLHVRALCGEFLYTV</sequence>
<proteinExistence type="predicted"/>
<dbReference type="AlphaFoldDB" id="A0A7E4VRS8"/>
<accession>A0A7E4VRS8</accession>
<keyword evidence="2" id="KW-1185">Reference proteome</keyword>
<keyword evidence="1" id="KW-0732">Signal</keyword>
<feature type="signal peptide" evidence="1">
    <location>
        <begin position="1"/>
        <end position="23"/>
    </location>
</feature>
<organism evidence="2 3">
    <name type="scientific">Panagrellus redivivus</name>
    <name type="common">Microworm</name>
    <dbReference type="NCBI Taxonomy" id="6233"/>
    <lineage>
        <taxon>Eukaryota</taxon>
        <taxon>Metazoa</taxon>
        <taxon>Ecdysozoa</taxon>
        <taxon>Nematoda</taxon>
        <taxon>Chromadorea</taxon>
        <taxon>Rhabditida</taxon>
        <taxon>Tylenchina</taxon>
        <taxon>Panagrolaimomorpha</taxon>
        <taxon>Panagrolaimoidea</taxon>
        <taxon>Panagrolaimidae</taxon>
        <taxon>Panagrellus</taxon>
    </lineage>
</organism>